<evidence type="ECO:0000313" key="3">
    <source>
        <dbReference type="EMBL" id="CAK0893750.1"/>
    </source>
</evidence>
<protein>
    <submittedName>
        <fullName evidence="3">Uncharacterized protein</fullName>
    </submittedName>
</protein>
<feature type="region of interest" description="Disordered" evidence="2">
    <location>
        <begin position="1"/>
        <end position="65"/>
    </location>
</feature>
<evidence type="ECO:0000313" key="4">
    <source>
        <dbReference type="Proteomes" id="UP001189429"/>
    </source>
</evidence>
<feature type="non-terminal residue" evidence="3">
    <location>
        <position position="1"/>
    </location>
</feature>
<dbReference type="Proteomes" id="UP001189429">
    <property type="component" value="Unassembled WGS sequence"/>
</dbReference>
<feature type="compositionally biased region" description="Low complexity" evidence="2">
    <location>
        <begin position="1"/>
        <end position="15"/>
    </location>
</feature>
<feature type="region of interest" description="Disordered" evidence="2">
    <location>
        <begin position="101"/>
        <end position="128"/>
    </location>
</feature>
<evidence type="ECO:0000256" key="2">
    <source>
        <dbReference type="SAM" id="MobiDB-lite"/>
    </source>
</evidence>
<dbReference type="Gene3D" id="1.10.287.1490">
    <property type="match status" value="1"/>
</dbReference>
<sequence>LRGASGARAAARVAGLRGGGPAPSARARPPRQEGEGGGGGRRKERDGGRARGKSLHAAAERAPGVGAWETGGGVWGSEVGQRAGWNFSWRARLARCHATRSRALPQSSPVAARRGPGALPASSPAPWSDQYKQMQKQMEFLSAELKRVKAEKGVAAKGDGGDTMAKDPDGNETDYAKRAALQKRIDVLDQFIKQTKELDEDDPDLPAAKKRLDQLREEHRAMRPPVSAHKAAFQKLERCKSQKTKMEYEISELSARLSSLQNELDGKKAALEAKSKEVDLLEVEVEMSAAKLRKQRSPRGAEAAGVPEDFIKQLGSNLIRAEDAELEKLFKDLSVHPKFEKFQQIIFESVAPAGTVDDPMEGRTHAGALSLNQDMRPRATFPLREWLFSHVLKLVFDVLKLMVRLSLEFWSPTGRYTWWLMYQDFDWSLERRYASTAVEMAKVPLSELPFVSAGLVGQSSSGMSGWTIEELKCHCNNLHQVQDLNPEEMVESACPEAQAIELAPDGGLSRWRKR</sequence>
<gene>
    <name evidence="3" type="ORF">PCOR1329_LOCUS73003</name>
</gene>
<proteinExistence type="predicted"/>
<name>A0ABN9X6Y0_9DINO</name>
<keyword evidence="4" id="KW-1185">Reference proteome</keyword>
<dbReference type="EMBL" id="CAUYUJ010019801">
    <property type="protein sequence ID" value="CAK0893750.1"/>
    <property type="molecule type" value="Genomic_DNA"/>
</dbReference>
<keyword evidence="1" id="KW-0175">Coiled coil</keyword>
<accession>A0ABN9X6Y0</accession>
<feature type="compositionally biased region" description="Low complexity" evidence="2">
    <location>
        <begin position="118"/>
        <end position="128"/>
    </location>
</feature>
<organism evidence="3 4">
    <name type="scientific">Prorocentrum cordatum</name>
    <dbReference type="NCBI Taxonomy" id="2364126"/>
    <lineage>
        <taxon>Eukaryota</taxon>
        <taxon>Sar</taxon>
        <taxon>Alveolata</taxon>
        <taxon>Dinophyceae</taxon>
        <taxon>Prorocentrales</taxon>
        <taxon>Prorocentraceae</taxon>
        <taxon>Prorocentrum</taxon>
    </lineage>
</organism>
<reference evidence="3" key="1">
    <citation type="submission" date="2023-10" db="EMBL/GenBank/DDBJ databases">
        <authorList>
            <person name="Chen Y."/>
            <person name="Shah S."/>
            <person name="Dougan E. K."/>
            <person name="Thang M."/>
            <person name="Chan C."/>
        </authorList>
    </citation>
    <scope>NUCLEOTIDE SEQUENCE [LARGE SCALE GENOMIC DNA]</scope>
</reference>
<comment type="caution">
    <text evidence="3">The sequence shown here is derived from an EMBL/GenBank/DDBJ whole genome shotgun (WGS) entry which is preliminary data.</text>
</comment>
<feature type="coiled-coil region" evidence="1">
    <location>
        <begin position="236"/>
        <end position="284"/>
    </location>
</feature>
<evidence type="ECO:0000256" key="1">
    <source>
        <dbReference type="SAM" id="Coils"/>
    </source>
</evidence>